<evidence type="ECO:0000313" key="3">
    <source>
        <dbReference type="Proteomes" id="UP000000440"/>
    </source>
</evidence>
<feature type="domain" description="Beta-carotene isomerase D27-like C-terminal" evidence="1">
    <location>
        <begin position="113"/>
        <end position="198"/>
    </location>
</feature>
<proteinExistence type="predicted"/>
<dbReference type="eggNOG" id="ENOG502ZAR9">
    <property type="taxonomic scope" value="Bacteria"/>
</dbReference>
<evidence type="ECO:0000313" key="2">
    <source>
        <dbReference type="EMBL" id="BAC09494.1"/>
    </source>
</evidence>
<name>Q8DHK7_THEVB</name>
<organism evidence="2 3">
    <name type="scientific">Thermosynechococcus vestitus (strain NIES-2133 / IAM M-273 / BP-1)</name>
    <dbReference type="NCBI Taxonomy" id="197221"/>
    <lineage>
        <taxon>Bacteria</taxon>
        <taxon>Bacillati</taxon>
        <taxon>Cyanobacteriota</taxon>
        <taxon>Cyanophyceae</taxon>
        <taxon>Acaryochloridales</taxon>
        <taxon>Thermosynechococcaceae</taxon>
        <taxon>Thermosynechococcus</taxon>
    </lineage>
</organism>
<gene>
    <name evidence="2" type="ordered locus">tll1942</name>
</gene>
<dbReference type="KEGG" id="tel:tll1942"/>
<dbReference type="InterPro" id="IPR038938">
    <property type="entry name" value="D27-like"/>
</dbReference>
<protein>
    <submittedName>
        <fullName evidence="2">Tll1942 protein</fullName>
    </submittedName>
</protein>
<dbReference type="EnsemblBacteria" id="BAC09494">
    <property type="protein sequence ID" value="BAC09494"/>
    <property type="gene ID" value="BAC09494"/>
</dbReference>
<dbReference type="EMBL" id="BA000039">
    <property type="protein sequence ID" value="BAC09494.1"/>
    <property type="molecule type" value="Genomic_DNA"/>
</dbReference>
<dbReference type="Pfam" id="PF13225">
    <property type="entry name" value="D27-like_C"/>
    <property type="match status" value="1"/>
</dbReference>
<dbReference type="InterPro" id="IPR025114">
    <property type="entry name" value="D27-like_C"/>
</dbReference>
<keyword evidence="3" id="KW-1185">Reference proteome</keyword>
<evidence type="ECO:0000259" key="1">
    <source>
        <dbReference type="Pfam" id="PF13225"/>
    </source>
</evidence>
<dbReference type="PANTHER" id="PTHR33591">
    <property type="entry name" value="BETA-CAROTENE ISOMERASE D27"/>
    <property type="match status" value="1"/>
</dbReference>
<dbReference type="GO" id="GO:0005506">
    <property type="term" value="F:iron ion binding"/>
    <property type="evidence" value="ECO:0007669"/>
    <property type="project" value="InterPro"/>
</dbReference>
<dbReference type="STRING" id="197221.gene:10748549"/>
<accession>Q8DHK7</accession>
<sequence>MQWFVVLPLRCLITLMMPPESLSWLERWCLARLIRAIASAIGVAPQRWDYVGFIEITRQLQRGRSPAQQQAIVATVFDRLIPPMMSTLIRKLFRPSRWVCEWNAWFATRLTGWLVGASDRYWVEVIPPNQLPQWQHSGVRIQKCRYLAESQCMALCMNLCKKPTEQFFRQRLGIPLTMTPNFKDYSCEMVFGTPAQPIPQPPLLPCWQDPSQTPCPYV</sequence>
<dbReference type="PANTHER" id="PTHR33591:SF4">
    <property type="entry name" value="OS08G0114100 PROTEIN"/>
    <property type="match status" value="1"/>
</dbReference>
<dbReference type="Proteomes" id="UP000000440">
    <property type="component" value="Chromosome"/>
</dbReference>
<reference evidence="2 3" key="1">
    <citation type="journal article" date="2002" name="DNA Res.">
        <title>Complete genome structure of the thermophilic cyanobacterium Thermosynechococcus elongatus BP-1.</title>
        <authorList>
            <person name="Nakamura Y."/>
            <person name="Kaneko T."/>
            <person name="Sato S."/>
            <person name="Ikeuchi M."/>
            <person name="Katoh H."/>
            <person name="Sasamoto S."/>
            <person name="Watanabe A."/>
            <person name="Iriguchi M."/>
            <person name="Kawashima K."/>
            <person name="Kimura T."/>
            <person name="Kishida Y."/>
            <person name="Kiyokawa C."/>
            <person name="Kohara M."/>
            <person name="Matsumoto M."/>
            <person name="Matsuno A."/>
            <person name="Nakazaki N."/>
            <person name="Shimpo S."/>
            <person name="Sugimoto M."/>
            <person name="Takeuchi C."/>
            <person name="Yamada M."/>
            <person name="Tabata S."/>
        </authorList>
    </citation>
    <scope>NUCLEOTIDE SEQUENCE [LARGE SCALE GENOMIC DNA]</scope>
    <source>
        <strain evidence="3">IAM M-273 / NIES-2133 / BP-1</strain>
    </source>
</reference>
<dbReference type="AlphaFoldDB" id="Q8DHK7"/>